<feature type="compositionally biased region" description="Acidic residues" evidence="11">
    <location>
        <begin position="19"/>
        <end position="30"/>
    </location>
</feature>
<sequence>MEEADLDELEWMACQQFPPEEDEDFYDGYDDVPPPPDDPPRPVIDIGAVNSSTDDSSRKRLWIGEDLASQESSGNAGTAKKSRGSQSDPLVTSSKRPLFIPGMTSTISTQRSVFLSSSPAVISKEKHVHNGKQSSTLFEEPLLLPLPASVEEPRPMSPSRDEEEVEVIKEVEVPLPCKLPYRRAADIDGEYFSITGIDGDRVYAAKSEPAKASNNASTVRSKDLLGEPIAKMIERLERETFEQVIAASDKKIHLEGDTNETAPSTEHEDLWVDKYAPRSFTELLSDEQTNREVLRWLKQWDSCVFGAKIHSTSEEVLTSLRRQATQAHGNGKMGGRGSFNNTVNMNASFRSDRFNSDSAKNLVTEEKSTLDRPDEKVLLLCGPPGLGKTTLAHVVARHCGYRVVEINASDDRVAATLQAKILDAIQMKSVLGDNRPNCLVIDEIDGALSGAEGKGAIDALLEIINAEKKLSLGKENEMEEGFVRKNSRKKGAPVRRLSRPVICICNDLYAPALRNLRQVARVHVFVQPSISRVVSRLKYICGREGYKTNARALSALASHTECDIRSCLNTLQFLNRKKQNLKTMDVGSQVIGRKDMTSSIFDIWGEIFHKRKGRAGKGMRGMVEIPEIGNQDHKDFVRRYGLFSNHGDYDLTMNGVHENILHMRYLDPSLHKTVEALEWMGDSEIFSFHIMAKQQFHLLAYQPLPLIAIRGLVAQQERPDVKWPKLHQSCRTEQAVKKEMLSSWLGAMTASISRSLSPICLGLDMVTPLLSIITPPTIRPVAAQLLTPKEKDEVTQLVDTMLGFGISYRHPKQGMLKANYGMEGQSALALDPPIDALVKFKDYTPSYHQLSSTLCQMLAHEVEIERIRRDGAIRESKMGAVNPTPKPNVVGGSIKKDDGRTKTALKSTESSSQLSKEETVVANKKSDVSSSKIIPMQQEKPQPHRPTNFFERFKKSAQTGVTADVKAKEKLATLQRDSRPILYRYHEVLSLQFNRCNEHYGTYTRLSVEC</sequence>
<dbReference type="Pfam" id="PF00004">
    <property type="entry name" value="AAA"/>
    <property type="match status" value="1"/>
</dbReference>
<dbReference type="CDD" id="cd18140">
    <property type="entry name" value="HLD_clamp_RFC"/>
    <property type="match status" value="1"/>
</dbReference>
<evidence type="ECO:0000256" key="9">
    <source>
        <dbReference type="ARBA" id="ARBA00043975"/>
    </source>
</evidence>
<keyword evidence="8" id="KW-0131">Cell cycle</keyword>
<evidence type="ECO:0000256" key="11">
    <source>
        <dbReference type="SAM" id="MobiDB-lite"/>
    </source>
</evidence>
<comment type="similarity">
    <text evidence="9">Belongs to the activator 1 small subunits family. CTF18 subfamily.</text>
</comment>
<evidence type="ECO:0000313" key="14">
    <source>
        <dbReference type="Proteomes" id="UP000822688"/>
    </source>
</evidence>
<feature type="compositionally biased region" description="Polar residues" evidence="11">
    <location>
        <begin position="904"/>
        <end position="914"/>
    </location>
</feature>
<gene>
    <name evidence="13" type="ORF">KC19_9G142900</name>
</gene>
<comment type="subunit">
    <text evidence="2">Heterotetramer of subunits RFC2, RFC3, RFC4 and RFC5 that can form a complex with RFC1.</text>
</comment>
<proteinExistence type="inferred from homology"/>
<dbReference type="PANTHER" id="PTHR46765">
    <property type="entry name" value="P-LOOP CONTAINING NUCLEOSIDE TRIPHOSPHATE HYDROLASES SUPERFAMILY PROTEIN"/>
    <property type="match status" value="1"/>
</dbReference>
<dbReference type="EMBL" id="CM026430">
    <property type="protein sequence ID" value="KAG0562398.1"/>
    <property type="molecule type" value="Genomic_DNA"/>
</dbReference>
<dbReference type="GO" id="GO:0016887">
    <property type="term" value="F:ATP hydrolysis activity"/>
    <property type="evidence" value="ECO:0007669"/>
    <property type="project" value="InterPro"/>
</dbReference>
<dbReference type="Proteomes" id="UP000822688">
    <property type="component" value="Chromosome 9"/>
</dbReference>
<dbReference type="GO" id="GO:0005524">
    <property type="term" value="F:ATP binding"/>
    <property type="evidence" value="ECO:0007669"/>
    <property type="project" value="UniProtKB-KW"/>
</dbReference>
<dbReference type="InterPro" id="IPR027417">
    <property type="entry name" value="P-loop_NTPase"/>
</dbReference>
<dbReference type="FunFam" id="1.10.8.60:FF:000074">
    <property type="entry name" value="Chromosome transmission fidelity protein 18"/>
    <property type="match status" value="1"/>
</dbReference>
<keyword evidence="7" id="KW-0539">Nucleus</keyword>
<evidence type="ECO:0000256" key="4">
    <source>
        <dbReference type="ARBA" id="ARBA00022741"/>
    </source>
</evidence>
<accession>A0A8T0GXC8</accession>
<comment type="subcellular location">
    <subcellularLocation>
        <location evidence="1">Nucleus</location>
    </subcellularLocation>
</comment>
<dbReference type="SMART" id="SM00382">
    <property type="entry name" value="AAA"/>
    <property type="match status" value="1"/>
</dbReference>
<dbReference type="Gene3D" id="1.10.8.60">
    <property type="match status" value="1"/>
</dbReference>
<evidence type="ECO:0000256" key="10">
    <source>
        <dbReference type="ARBA" id="ARBA00069525"/>
    </source>
</evidence>
<protein>
    <recommendedName>
        <fullName evidence="10">Chromosome transmission fidelity protein 18 homolog</fullName>
    </recommendedName>
</protein>
<feature type="region of interest" description="Disordered" evidence="11">
    <location>
        <begin position="875"/>
        <end position="918"/>
    </location>
</feature>
<dbReference type="Gene3D" id="3.40.50.300">
    <property type="entry name" value="P-loop containing nucleotide triphosphate hydrolases"/>
    <property type="match status" value="1"/>
</dbReference>
<evidence type="ECO:0000256" key="6">
    <source>
        <dbReference type="ARBA" id="ARBA00023125"/>
    </source>
</evidence>
<evidence type="ECO:0000313" key="13">
    <source>
        <dbReference type="EMBL" id="KAG0562398.1"/>
    </source>
</evidence>
<dbReference type="SUPFAM" id="SSF52540">
    <property type="entry name" value="P-loop containing nucleoside triphosphate hydrolases"/>
    <property type="match status" value="1"/>
</dbReference>
<evidence type="ECO:0000256" key="2">
    <source>
        <dbReference type="ARBA" id="ARBA00011480"/>
    </source>
</evidence>
<dbReference type="GO" id="GO:0003677">
    <property type="term" value="F:DNA binding"/>
    <property type="evidence" value="ECO:0007669"/>
    <property type="project" value="UniProtKB-KW"/>
</dbReference>
<evidence type="ECO:0000256" key="1">
    <source>
        <dbReference type="ARBA" id="ARBA00004123"/>
    </source>
</evidence>
<dbReference type="AlphaFoldDB" id="A0A8T0GXC8"/>
<keyword evidence="4" id="KW-0547">Nucleotide-binding</keyword>
<evidence type="ECO:0000259" key="12">
    <source>
        <dbReference type="SMART" id="SM00382"/>
    </source>
</evidence>
<name>A0A8T0GXC8_CERPU</name>
<comment type="caution">
    <text evidence="13">The sequence shown here is derived from an EMBL/GenBank/DDBJ whole genome shotgun (WGS) entry which is preliminary data.</text>
</comment>
<feature type="compositionally biased region" description="Acidic residues" evidence="11">
    <location>
        <begin position="1"/>
        <end position="10"/>
    </location>
</feature>
<dbReference type="CDD" id="cd00009">
    <property type="entry name" value="AAA"/>
    <property type="match status" value="1"/>
</dbReference>
<keyword evidence="14" id="KW-1185">Reference proteome</keyword>
<dbReference type="GO" id="GO:0006260">
    <property type="term" value="P:DNA replication"/>
    <property type="evidence" value="ECO:0007669"/>
    <property type="project" value="UniProtKB-KW"/>
</dbReference>
<feature type="domain" description="AAA+ ATPase" evidence="12">
    <location>
        <begin position="374"/>
        <end position="531"/>
    </location>
</feature>
<evidence type="ECO:0000256" key="8">
    <source>
        <dbReference type="ARBA" id="ARBA00023306"/>
    </source>
</evidence>
<feature type="compositionally biased region" description="Polar residues" evidence="11">
    <location>
        <begin position="84"/>
        <end position="95"/>
    </location>
</feature>
<dbReference type="InterPro" id="IPR003593">
    <property type="entry name" value="AAA+_ATPase"/>
</dbReference>
<evidence type="ECO:0000256" key="5">
    <source>
        <dbReference type="ARBA" id="ARBA00022840"/>
    </source>
</evidence>
<keyword evidence="3" id="KW-0235">DNA replication</keyword>
<dbReference type="InterPro" id="IPR047854">
    <property type="entry name" value="RFC_lid"/>
</dbReference>
<organism evidence="13 14">
    <name type="scientific">Ceratodon purpureus</name>
    <name type="common">Fire moss</name>
    <name type="synonym">Dicranum purpureum</name>
    <dbReference type="NCBI Taxonomy" id="3225"/>
    <lineage>
        <taxon>Eukaryota</taxon>
        <taxon>Viridiplantae</taxon>
        <taxon>Streptophyta</taxon>
        <taxon>Embryophyta</taxon>
        <taxon>Bryophyta</taxon>
        <taxon>Bryophytina</taxon>
        <taxon>Bryopsida</taxon>
        <taxon>Dicranidae</taxon>
        <taxon>Pseudoditrichales</taxon>
        <taxon>Ditrichaceae</taxon>
        <taxon>Ceratodon</taxon>
    </lineage>
</organism>
<dbReference type="GO" id="GO:0005634">
    <property type="term" value="C:nucleus"/>
    <property type="evidence" value="ECO:0007669"/>
    <property type="project" value="UniProtKB-SubCell"/>
</dbReference>
<keyword evidence="6" id="KW-0238">DNA-binding</keyword>
<dbReference type="InterPro" id="IPR053016">
    <property type="entry name" value="CTF18-RFC_complex"/>
</dbReference>
<reference evidence="13" key="1">
    <citation type="submission" date="2020-06" db="EMBL/GenBank/DDBJ databases">
        <title>WGS assembly of Ceratodon purpureus strain R40.</title>
        <authorList>
            <person name="Carey S.B."/>
            <person name="Jenkins J."/>
            <person name="Shu S."/>
            <person name="Lovell J.T."/>
            <person name="Sreedasyam A."/>
            <person name="Maumus F."/>
            <person name="Tiley G.P."/>
            <person name="Fernandez-Pozo N."/>
            <person name="Barry K."/>
            <person name="Chen C."/>
            <person name="Wang M."/>
            <person name="Lipzen A."/>
            <person name="Daum C."/>
            <person name="Saski C.A."/>
            <person name="Payton A.C."/>
            <person name="Mcbreen J.C."/>
            <person name="Conrad R.E."/>
            <person name="Kollar L.M."/>
            <person name="Olsson S."/>
            <person name="Huttunen S."/>
            <person name="Landis J.B."/>
            <person name="Wickett N.J."/>
            <person name="Johnson M.G."/>
            <person name="Rensing S.A."/>
            <person name="Grimwood J."/>
            <person name="Schmutz J."/>
            <person name="Mcdaniel S.F."/>
        </authorList>
    </citation>
    <scope>NUCLEOTIDE SEQUENCE</scope>
    <source>
        <strain evidence="13">R40</strain>
    </source>
</reference>
<evidence type="ECO:0000256" key="7">
    <source>
        <dbReference type="ARBA" id="ARBA00023242"/>
    </source>
</evidence>
<keyword evidence="5" id="KW-0067">ATP-binding</keyword>
<dbReference type="PANTHER" id="PTHR46765:SF1">
    <property type="entry name" value="P-LOOP CONTAINING NUCLEOSIDE TRIPHOSPHATE HYDROLASES SUPERFAMILY PROTEIN"/>
    <property type="match status" value="1"/>
</dbReference>
<dbReference type="InterPro" id="IPR003959">
    <property type="entry name" value="ATPase_AAA_core"/>
</dbReference>
<evidence type="ECO:0000256" key="3">
    <source>
        <dbReference type="ARBA" id="ARBA00022705"/>
    </source>
</evidence>
<feature type="region of interest" description="Disordered" evidence="11">
    <location>
        <begin position="1"/>
        <end position="97"/>
    </location>
</feature>